<evidence type="ECO:0000313" key="6">
    <source>
        <dbReference type="EMBL" id="RJF94786.1"/>
    </source>
</evidence>
<proteinExistence type="predicted"/>
<dbReference type="InterPro" id="IPR014757">
    <property type="entry name" value="Tscrpt_reg_IclR_C"/>
</dbReference>
<dbReference type="PANTHER" id="PTHR30136">
    <property type="entry name" value="HELIX-TURN-HELIX TRANSCRIPTIONAL REGULATOR, ICLR FAMILY"/>
    <property type="match status" value="1"/>
</dbReference>
<organism evidence="6 7">
    <name type="scientific">Oleomonas cavernae</name>
    <dbReference type="NCBI Taxonomy" id="2320859"/>
    <lineage>
        <taxon>Bacteria</taxon>
        <taxon>Pseudomonadati</taxon>
        <taxon>Pseudomonadota</taxon>
        <taxon>Alphaproteobacteria</taxon>
        <taxon>Acetobacterales</taxon>
        <taxon>Acetobacteraceae</taxon>
        <taxon>Oleomonas</taxon>
    </lineage>
</organism>
<evidence type="ECO:0000256" key="1">
    <source>
        <dbReference type="ARBA" id="ARBA00023015"/>
    </source>
</evidence>
<dbReference type="PROSITE" id="PS51078">
    <property type="entry name" value="ICLR_ED"/>
    <property type="match status" value="1"/>
</dbReference>
<protein>
    <submittedName>
        <fullName evidence="6">IclR family transcriptional regulator</fullName>
    </submittedName>
</protein>
<dbReference type="InterPro" id="IPR029016">
    <property type="entry name" value="GAF-like_dom_sf"/>
</dbReference>
<dbReference type="GO" id="GO:0045892">
    <property type="term" value="P:negative regulation of DNA-templated transcription"/>
    <property type="evidence" value="ECO:0007669"/>
    <property type="project" value="TreeGrafter"/>
</dbReference>
<gene>
    <name evidence="6" type="ORF">D3874_02940</name>
</gene>
<keyword evidence="3" id="KW-0804">Transcription</keyword>
<dbReference type="InterPro" id="IPR005471">
    <property type="entry name" value="Tscrpt_reg_IclR_N"/>
</dbReference>
<dbReference type="PANTHER" id="PTHR30136:SF24">
    <property type="entry name" value="HTH-TYPE TRANSCRIPTIONAL REPRESSOR ALLR"/>
    <property type="match status" value="1"/>
</dbReference>
<evidence type="ECO:0000313" key="7">
    <source>
        <dbReference type="Proteomes" id="UP000284605"/>
    </source>
</evidence>
<evidence type="ECO:0000259" key="5">
    <source>
        <dbReference type="PROSITE" id="PS51078"/>
    </source>
</evidence>
<reference evidence="6 7" key="1">
    <citation type="submission" date="2018-09" db="EMBL/GenBank/DDBJ databases">
        <authorList>
            <person name="Zhu H."/>
        </authorList>
    </citation>
    <scope>NUCLEOTIDE SEQUENCE [LARGE SCALE GENOMIC DNA]</scope>
    <source>
        <strain evidence="6 7">K1W22B-8</strain>
    </source>
</reference>
<dbReference type="GO" id="GO:0003677">
    <property type="term" value="F:DNA binding"/>
    <property type="evidence" value="ECO:0007669"/>
    <property type="project" value="UniProtKB-KW"/>
</dbReference>
<dbReference type="GO" id="GO:0003700">
    <property type="term" value="F:DNA-binding transcription factor activity"/>
    <property type="evidence" value="ECO:0007669"/>
    <property type="project" value="TreeGrafter"/>
</dbReference>
<dbReference type="SMART" id="SM00346">
    <property type="entry name" value="HTH_ICLR"/>
    <property type="match status" value="1"/>
</dbReference>
<accession>A0A418WUD7</accession>
<dbReference type="Gene3D" id="1.10.10.10">
    <property type="entry name" value="Winged helix-like DNA-binding domain superfamily/Winged helix DNA-binding domain"/>
    <property type="match status" value="1"/>
</dbReference>
<keyword evidence="7" id="KW-1185">Reference proteome</keyword>
<sequence>MKIEPSSRETGAQALDRALALFVAVMKDRGRTPLGQLAERLNIPISTAHRLMAAFERQRLITRGARGRYVAGMGLAELGPDRRAVLIQASRPLLRRVARAQKSTAHLGILEADMVTYLVKEHGGGPGVFTRELMQLEAYCTGIGKVLLAGLDTAARERYLAAGPFVPLTGTTLTEPGDLRRSLAAVEGQGYAIDDAEMAENVHCVAVPVHDGQGRVIAAISLSSADLQAPGTDVLIPALRGCAAAIEAKLFGQPQP</sequence>
<dbReference type="SUPFAM" id="SSF55781">
    <property type="entry name" value="GAF domain-like"/>
    <property type="match status" value="1"/>
</dbReference>
<evidence type="ECO:0000256" key="2">
    <source>
        <dbReference type="ARBA" id="ARBA00023125"/>
    </source>
</evidence>
<feature type="domain" description="IclR-ED" evidence="5">
    <location>
        <begin position="74"/>
        <end position="252"/>
    </location>
</feature>
<comment type="caution">
    <text evidence="6">The sequence shown here is derived from an EMBL/GenBank/DDBJ whole genome shotgun (WGS) entry which is preliminary data.</text>
</comment>
<dbReference type="InterPro" id="IPR036390">
    <property type="entry name" value="WH_DNA-bd_sf"/>
</dbReference>
<dbReference type="Pfam" id="PF09339">
    <property type="entry name" value="HTH_IclR"/>
    <property type="match status" value="1"/>
</dbReference>
<dbReference type="EMBL" id="QYUK01000008">
    <property type="protein sequence ID" value="RJF94786.1"/>
    <property type="molecule type" value="Genomic_DNA"/>
</dbReference>
<dbReference type="OrthoDB" id="9807558at2"/>
<dbReference type="Pfam" id="PF01614">
    <property type="entry name" value="IclR_C"/>
    <property type="match status" value="1"/>
</dbReference>
<keyword evidence="1" id="KW-0805">Transcription regulation</keyword>
<name>A0A418WUD7_9PROT</name>
<dbReference type="AlphaFoldDB" id="A0A418WUD7"/>
<dbReference type="Gene3D" id="3.30.450.40">
    <property type="match status" value="1"/>
</dbReference>
<feature type="domain" description="HTH iclR-type" evidence="4">
    <location>
        <begin position="12"/>
        <end position="73"/>
    </location>
</feature>
<keyword evidence="2" id="KW-0238">DNA-binding</keyword>
<evidence type="ECO:0000259" key="4">
    <source>
        <dbReference type="PROSITE" id="PS51077"/>
    </source>
</evidence>
<dbReference type="InterPro" id="IPR036388">
    <property type="entry name" value="WH-like_DNA-bd_sf"/>
</dbReference>
<dbReference type="InterPro" id="IPR050707">
    <property type="entry name" value="HTH_MetabolicPath_Reg"/>
</dbReference>
<dbReference type="SUPFAM" id="SSF46785">
    <property type="entry name" value="Winged helix' DNA-binding domain"/>
    <property type="match status" value="1"/>
</dbReference>
<dbReference type="Proteomes" id="UP000284605">
    <property type="component" value="Unassembled WGS sequence"/>
</dbReference>
<dbReference type="PROSITE" id="PS51077">
    <property type="entry name" value="HTH_ICLR"/>
    <property type="match status" value="1"/>
</dbReference>
<dbReference type="RefSeq" id="WP_119776291.1">
    <property type="nucleotide sequence ID" value="NZ_QYUK01000008.1"/>
</dbReference>
<evidence type="ECO:0000256" key="3">
    <source>
        <dbReference type="ARBA" id="ARBA00023163"/>
    </source>
</evidence>